<dbReference type="SMART" id="SM00322">
    <property type="entry name" value="KH"/>
    <property type="match status" value="1"/>
</dbReference>
<dbReference type="Pfam" id="PF00013">
    <property type="entry name" value="KH_1"/>
    <property type="match status" value="1"/>
</dbReference>
<dbReference type="InterPro" id="IPR001247">
    <property type="entry name" value="ExoRNase_PH_dom1"/>
</dbReference>
<dbReference type="HOGENOM" id="CLU_004217_2_2_7"/>
<comment type="catalytic activity">
    <reaction evidence="8">
        <text>RNA(n+1) + phosphate = RNA(n) + a ribonucleoside 5'-diphosphate</text>
        <dbReference type="Rhea" id="RHEA:22096"/>
        <dbReference type="Rhea" id="RHEA-COMP:14527"/>
        <dbReference type="Rhea" id="RHEA-COMP:17342"/>
        <dbReference type="ChEBI" id="CHEBI:43474"/>
        <dbReference type="ChEBI" id="CHEBI:57930"/>
        <dbReference type="ChEBI" id="CHEBI:140395"/>
        <dbReference type="EC" id="2.7.7.8"/>
    </reaction>
</comment>
<evidence type="ECO:0000256" key="8">
    <source>
        <dbReference type="HAMAP-Rule" id="MF_01595"/>
    </source>
</evidence>
<dbReference type="PROSITE" id="PS50126">
    <property type="entry name" value="S1"/>
    <property type="match status" value="1"/>
</dbReference>
<dbReference type="STRING" id="182217.HCW_03225"/>
<dbReference type="InterPro" id="IPR004088">
    <property type="entry name" value="KH_dom_type_1"/>
</dbReference>
<gene>
    <name evidence="8" type="primary">pnp</name>
    <name evidence="10" type="ordered locus">HCW_03225</name>
</gene>
<evidence type="ECO:0000256" key="1">
    <source>
        <dbReference type="ARBA" id="ARBA00007404"/>
    </source>
</evidence>
<dbReference type="SUPFAM" id="SSF50249">
    <property type="entry name" value="Nucleic acid-binding proteins"/>
    <property type="match status" value="1"/>
</dbReference>
<dbReference type="Gene3D" id="3.30.1370.10">
    <property type="entry name" value="K Homology domain, type 1"/>
    <property type="match status" value="1"/>
</dbReference>
<dbReference type="InterPro" id="IPR020568">
    <property type="entry name" value="Ribosomal_Su5_D2-typ_SF"/>
</dbReference>
<evidence type="ECO:0000259" key="9">
    <source>
        <dbReference type="PROSITE" id="PS50126"/>
    </source>
</evidence>
<comment type="similarity">
    <text evidence="1 8">Belongs to the polyribonucleotide nucleotidyltransferase family.</text>
</comment>
<dbReference type="CDD" id="cd02393">
    <property type="entry name" value="KH-I_PNPase"/>
    <property type="match status" value="1"/>
</dbReference>
<dbReference type="PIRSF" id="PIRSF005499">
    <property type="entry name" value="PNPase"/>
    <property type="match status" value="1"/>
</dbReference>
<dbReference type="Gene3D" id="3.30.230.70">
    <property type="entry name" value="GHMP Kinase, N-terminal domain"/>
    <property type="match status" value="2"/>
</dbReference>
<evidence type="ECO:0000256" key="4">
    <source>
        <dbReference type="ARBA" id="ARBA00022695"/>
    </source>
</evidence>
<reference evidence="11" key="1">
    <citation type="submission" date="2012-04" db="EMBL/GenBank/DDBJ databases">
        <title>Complete genome sequence of Helicobacter cetorum strain MIT 00-7128.</title>
        <authorList>
            <person name="Kersulyte D."/>
            <person name="Berg D.E."/>
        </authorList>
    </citation>
    <scope>NUCLEOTIDE SEQUENCE [LARGE SCALE GENOMIC DNA]</scope>
    <source>
        <strain evidence="11">MIT 00-7128</strain>
    </source>
</reference>
<keyword evidence="2 8" id="KW-0963">Cytoplasm</keyword>
<dbReference type="SUPFAM" id="SSF46915">
    <property type="entry name" value="Polynucleotide phosphorylase/guanosine pentaphosphate synthase (PNPase/GPSI), domain 3"/>
    <property type="match status" value="1"/>
</dbReference>
<name>I0ELV7_HELC0</name>
<dbReference type="FunFam" id="3.30.230.70:FF:000029">
    <property type="entry name" value="Polyribonucleotide nucleotidyltransferase"/>
    <property type="match status" value="1"/>
</dbReference>
<evidence type="ECO:0000256" key="2">
    <source>
        <dbReference type="ARBA" id="ARBA00022490"/>
    </source>
</evidence>
<dbReference type="Pfam" id="PF01138">
    <property type="entry name" value="RNase_PH"/>
    <property type="match status" value="2"/>
</dbReference>
<dbReference type="AlphaFoldDB" id="I0ELV7"/>
<sequence length="692" mass="76788">MDFITINSANKSEEFALKQVAKQANSSVLYRLGKTLILASVCVEQEPVSEDFLPLVVQFLEKSYAAGKIPGGFVKREGRPGDFEILTSRLIDRTLRPLFPKDYRYPTQITLMVLSHDTENDLQVSALNAASSALYLANIAPIKSVTACRIARIKENEEEKFVINPSMSVLEKSSLDLFVSGTKESLAMIEMRSLGQELNALEEPLMLEALELAQMSLKETCTLYEETFTPLQNAPFFKESVLACVNERLLELLKSQYFDEIILGIQSSALSERESAFKNIAKHVSEAHSEFSYEEIELALEKLKKAEIRRMILKDRVRADKRALDEVRPISIESNLLPMAHSSILFTRGQTQSLVVGILGTDNDAQSHENLEHKAPYKERFMFHYNFPPFSVGEASPIGATSRRELGHGNLAKRALETSIKNKEQVIRLVSEILESNGSSSMASVCAGSLALYASGVEIYDLVAGVAMGVVQEGDEYAILSDISGLEDAQGDMDFKIAGSLKGITAMQMDTKLNGVKLEILNAALLQAKKAREHILNIMQEAQKQIVINFANLPATEIFSVAPDKIVEIIGQGGRTIRDIVERFEVKIDLNKPSGEVKIMGNKERILEAKEFILALLRKSCQELEQYQLDEILEAQVKKIVDFGAFLSLPKGGEGLLRKQIIEKCGVTLNEGDKVRCRISSFNKGKIGLDLA</sequence>
<evidence type="ECO:0000256" key="5">
    <source>
        <dbReference type="ARBA" id="ARBA00022723"/>
    </source>
</evidence>
<dbReference type="InterPro" id="IPR004087">
    <property type="entry name" value="KH_dom"/>
</dbReference>
<organism evidence="10 11">
    <name type="scientific">Helicobacter cetorum (strain ATCC BAA-429 / MIT 00-7128)</name>
    <dbReference type="NCBI Taxonomy" id="182217"/>
    <lineage>
        <taxon>Bacteria</taxon>
        <taxon>Pseudomonadati</taxon>
        <taxon>Campylobacterota</taxon>
        <taxon>Epsilonproteobacteria</taxon>
        <taxon>Campylobacterales</taxon>
        <taxon>Helicobacteraceae</taxon>
        <taxon>Helicobacter</taxon>
    </lineage>
</organism>
<comment type="subcellular location">
    <subcellularLocation>
        <location evidence="8">Cytoplasm</location>
    </subcellularLocation>
</comment>
<dbReference type="GO" id="GO:0000175">
    <property type="term" value="F:3'-5'-RNA exonuclease activity"/>
    <property type="evidence" value="ECO:0007669"/>
    <property type="project" value="TreeGrafter"/>
</dbReference>
<dbReference type="InterPro" id="IPR012162">
    <property type="entry name" value="PNPase"/>
</dbReference>
<dbReference type="InterPro" id="IPR036612">
    <property type="entry name" value="KH_dom_type_1_sf"/>
</dbReference>
<dbReference type="NCBIfam" id="TIGR03591">
    <property type="entry name" value="polynuc_phos"/>
    <property type="match status" value="1"/>
</dbReference>
<dbReference type="PROSITE" id="PS50084">
    <property type="entry name" value="KH_TYPE_1"/>
    <property type="match status" value="1"/>
</dbReference>
<dbReference type="FunFam" id="3.30.230.70:FF:000026">
    <property type="entry name" value="Polyribonucleotide nucleotidyltransferase"/>
    <property type="match status" value="1"/>
</dbReference>
<dbReference type="GO" id="GO:0006396">
    <property type="term" value="P:RNA processing"/>
    <property type="evidence" value="ECO:0007669"/>
    <property type="project" value="InterPro"/>
</dbReference>
<proteinExistence type="inferred from homology"/>
<dbReference type="GO" id="GO:0003723">
    <property type="term" value="F:RNA binding"/>
    <property type="evidence" value="ECO:0007669"/>
    <property type="project" value="UniProtKB-UniRule"/>
</dbReference>
<evidence type="ECO:0000256" key="3">
    <source>
        <dbReference type="ARBA" id="ARBA00022679"/>
    </source>
</evidence>
<dbReference type="EC" id="2.7.7.8" evidence="8"/>
<feature type="domain" description="S1 motif" evidence="9">
    <location>
        <begin position="630"/>
        <end position="692"/>
    </location>
</feature>
<dbReference type="RefSeq" id="WP_014660797.1">
    <property type="nucleotide sequence ID" value="NC_017737.1"/>
</dbReference>
<dbReference type="EMBL" id="CP003479">
    <property type="protein sequence ID" value="AFI03926.1"/>
    <property type="molecule type" value="Genomic_DNA"/>
</dbReference>
<keyword evidence="4 8" id="KW-0548">Nucleotidyltransferase</keyword>
<dbReference type="FunFam" id="3.30.1370.10:FF:000001">
    <property type="entry name" value="Polyribonucleotide nucleotidyltransferase"/>
    <property type="match status" value="1"/>
</dbReference>
<dbReference type="SUPFAM" id="SSF54211">
    <property type="entry name" value="Ribosomal protein S5 domain 2-like"/>
    <property type="match status" value="2"/>
</dbReference>
<feature type="binding site" evidence="8">
    <location>
        <position position="494"/>
    </location>
    <ligand>
        <name>Mg(2+)</name>
        <dbReference type="ChEBI" id="CHEBI:18420"/>
    </ligand>
</feature>
<evidence type="ECO:0000256" key="6">
    <source>
        <dbReference type="ARBA" id="ARBA00022842"/>
    </source>
</evidence>
<feature type="binding site" evidence="8">
    <location>
        <position position="488"/>
    </location>
    <ligand>
        <name>Mg(2+)</name>
        <dbReference type="ChEBI" id="CHEBI:18420"/>
    </ligand>
</feature>
<comment type="cofactor">
    <cofactor evidence="8">
        <name>Mg(2+)</name>
        <dbReference type="ChEBI" id="CHEBI:18420"/>
    </cofactor>
</comment>
<dbReference type="GO" id="GO:0004654">
    <property type="term" value="F:polyribonucleotide nucleotidyltransferase activity"/>
    <property type="evidence" value="ECO:0007669"/>
    <property type="project" value="UniProtKB-UniRule"/>
</dbReference>
<dbReference type="GO" id="GO:0000287">
    <property type="term" value="F:magnesium ion binding"/>
    <property type="evidence" value="ECO:0007669"/>
    <property type="project" value="UniProtKB-UniRule"/>
</dbReference>
<dbReference type="KEGG" id="hce:HCW_03225"/>
<keyword evidence="5 8" id="KW-0479">Metal-binding</keyword>
<dbReference type="HAMAP" id="MF_01595">
    <property type="entry name" value="PNPase"/>
    <property type="match status" value="1"/>
</dbReference>
<dbReference type="InterPro" id="IPR012340">
    <property type="entry name" value="NA-bd_OB-fold"/>
</dbReference>
<keyword evidence="11" id="KW-1185">Reference proteome</keyword>
<dbReference type="SMART" id="SM00316">
    <property type="entry name" value="S1"/>
    <property type="match status" value="1"/>
</dbReference>
<evidence type="ECO:0000313" key="10">
    <source>
        <dbReference type="EMBL" id="AFI03926.1"/>
    </source>
</evidence>
<keyword evidence="7 8" id="KW-0694">RNA-binding</keyword>
<dbReference type="InterPro" id="IPR036456">
    <property type="entry name" value="PNPase_PH_RNA-bd_sf"/>
</dbReference>
<dbReference type="Proteomes" id="UP000005010">
    <property type="component" value="Chromosome"/>
</dbReference>
<dbReference type="SUPFAM" id="SSF55666">
    <property type="entry name" value="Ribonuclease PH domain 2-like"/>
    <property type="match status" value="2"/>
</dbReference>
<comment type="function">
    <text evidence="8">Involved in mRNA degradation. Catalyzes the phosphorolysis of single-stranded polyribonucleotides processively in the 3'- to 5'-direction.</text>
</comment>
<dbReference type="CDD" id="cd11364">
    <property type="entry name" value="RNase_PH_PNPase_2"/>
    <property type="match status" value="1"/>
</dbReference>
<protein>
    <recommendedName>
        <fullName evidence="8">Polyribonucleotide nucleotidyltransferase</fullName>
        <ecNumber evidence="8">2.7.7.8</ecNumber>
    </recommendedName>
    <alternativeName>
        <fullName evidence="8">Polynucleotide phosphorylase</fullName>
        <shortName evidence="8">PNPase</shortName>
    </alternativeName>
</protein>
<keyword evidence="3 8" id="KW-0808">Transferase</keyword>
<dbReference type="PANTHER" id="PTHR11252:SF0">
    <property type="entry name" value="POLYRIBONUCLEOTIDE NUCLEOTIDYLTRANSFERASE 1, MITOCHONDRIAL"/>
    <property type="match status" value="1"/>
</dbReference>
<dbReference type="InterPro" id="IPR003029">
    <property type="entry name" value="S1_domain"/>
</dbReference>
<dbReference type="GO" id="GO:0006402">
    <property type="term" value="P:mRNA catabolic process"/>
    <property type="evidence" value="ECO:0007669"/>
    <property type="project" value="UniProtKB-UniRule"/>
</dbReference>
<dbReference type="eggNOG" id="COG1185">
    <property type="taxonomic scope" value="Bacteria"/>
</dbReference>
<keyword evidence="6 8" id="KW-0460">Magnesium</keyword>
<dbReference type="InterPro" id="IPR027408">
    <property type="entry name" value="PNPase/RNase_PH_dom_sf"/>
</dbReference>
<dbReference type="GO" id="GO:0005829">
    <property type="term" value="C:cytosol"/>
    <property type="evidence" value="ECO:0007669"/>
    <property type="project" value="TreeGrafter"/>
</dbReference>
<dbReference type="PATRIC" id="fig|182217.3.peg.691"/>
<evidence type="ECO:0000256" key="7">
    <source>
        <dbReference type="ARBA" id="ARBA00022884"/>
    </source>
</evidence>
<accession>I0ELV7</accession>
<dbReference type="Gene3D" id="2.40.50.140">
    <property type="entry name" value="Nucleic acid-binding proteins"/>
    <property type="match status" value="1"/>
</dbReference>
<dbReference type="NCBIfam" id="NF008805">
    <property type="entry name" value="PRK11824.1"/>
    <property type="match status" value="1"/>
</dbReference>
<evidence type="ECO:0000313" key="11">
    <source>
        <dbReference type="Proteomes" id="UP000005010"/>
    </source>
</evidence>
<dbReference type="PANTHER" id="PTHR11252">
    <property type="entry name" value="POLYRIBONUCLEOTIDE NUCLEOTIDYLTRANSFERASE"/>
    <property type="match status" value="1"/>
</dbReference>
<dbReference type="InterPro" id="IPR015847">
    <property type="entry name" value="ExoRNase_PH_dom2"/>
</dbReference>
<dbReference type="Pfam" id="PF03725">
    <property type="entry name" value="RNase_PH_C"/>
    <property type="match status" value="2"/>
</dbReference>
<dbReference type="InterPro" id="IPR036345">
    <property type="entry name" value="ExoRNase_PH_dom2_sf"/>
</dbReference>
<dbReference type="SUPFAM" id="SSF54791">
    <property type="entry name" value="Eukaryotic type KH-domain (KH-domain type I)"/>
    <property type="match status" value="1"/>
</dbReference>